<dbReference type="Gene3D" id="1.20.1110.10">
    <property type="entry name" value="Calcium-transporting ATPase, transmembrane domain"/>
    <property type="match status" value="2"/>
</dbReference>
<dbReference type="FunFam" id="3.40.50.1000:FF:000068">
    <property type="entry name" value="Cation-transporting ATPase"/>
    <property type="match status" value="1"/>
</dbReference>
<dbReference type="PRINTS" id="PR00119">
    <property type="entry name" value="CATATPASE"/>
</dbReference>
<evidence type="ECO:0000256" key="14">
    <source>
        <dbReference type="SAM" id="MobiDB-lite"/>
    </source>
</evidence>
<keyword evidence="3" id="KW-0597">Phosphoprotein</keyword>
<dbReference type="SUPFAM" id="SSF81653">
    <property type="entry name" value="Calcium ATPase, transduction domain A"/>
    <property type="match status" value="1"/>
</dbReference>
<feature type="transmembrane region" description="Helical" evidence="13">
    <location>
        <begin position="694"/>
        <end position="718"/>
    </location>
</feature>
<feature type="domain" description="Cation-transporting P-type ATPase C-terminal" evidence="16">
    <location>
        <begin position="1257"/>
        <end position="1427"/>
    </location>
</feature>
<dbReference type="GO" id="GO:0006874">
    <property type="term" value="P:intracellular calcium ion homeostasis"/>
    <property type="evidence" value="ECO:0007669"/>
    <property type="project" value="TreeGrafter"/>
</dbReference>
<feature type="compositionally biased region" description="Low complexity" evidence="14">
    <location>
        <begin position="177"/>
        <end position="189"/>
    </location>
</feature>
<dbReference type="EMBL" id="MU155177">
    <property type="protein sequence ID" value="KAF9481513.1"/>
    <property type="molecule type" value="Genomic_DNA"/>
</dbReference>
<feature type="compositionally biased region" description="Polar residues" evidence="14">
    <location>
        <begin position="1"/>
        <end position="17"/>
    </location>
</feature>
<evidence type="ECO:0000256" key="7">
    <source>
        <dbReference type="ARBA" id="ARBA00022840"/>
    </source>
</evidence>
<dbReference type="InterPro" id="IPR036412">
    <property type="entry name" value="HAD-like_sf"/>
</dbReference>
<dbReference type="SUPFAM" id="SSF56784">
    <property type="entry name" value="HAD-like"/>
    <property type="match status" value="1"/>
</dbReference>
<evidence type="ECO:0000256" key="3">
    <source>
        <dbReference type="ARBA" id="ARBA00022553"/>
    </source>
</evidence>
<evidence type="ECO:0000256" key="11">
    <source>
        <dbReference type="ARBA" id="ARBA00023136"/>
    </source>
</evidence>
<comment type="catalytic activity">
    <reaction evidence="12 13">
        <text>ATP + H2O = ADP + phosphate + H(+)</text>
        <dbReference type="Rhea" id="RHEA:13065"/>
        <dbReference type="ChEBI" id="CHEBI:15377"/>
        <dbReference type="ChEBI" id="CHEBI:15378"/>
        <dbReference type="ChEBI" id="CHEBI:30616"/>
        <dbReference type="ChEBI" id="CHEBI:43474"/>
        <dbReference type="ChEBI" id="CHEBI:456216"/>
    </reaction>
</comment>
<feature type="transmembrane region" description="Helical" evidence="13">
    <location>
        <begin position="730"/>
        <end position="751"/>
    </location>
</feature>
<keyword evidence="19" id="KW-1185">Reference proteome</keyword>
<dbReference type="GO" id="GO:0016020">
    <property type="term" value="C:membrane"/>
    <property type="evidence" value="ECO:0007669"/>
    <property type="project" value="UniProtKB-SubCell"/>
</dbReference>
<dbReference type="PANTHER" id="PTHR45630:SF8">
    <property type="entry name" value="CATION-TRANSPORTING ATPASE"/>
    <property type="match status" value="1"/>
</dbReference>
<feature type="transmembrane region" description="Helical" evidence="13">
    <location>
        <begin position="1297"/>
        <end position="1319"/>
    </location>
</feature>
<feature type="compositionally biased region" description="Polar residues" evidence="14">
    <location>
        <begin position="228"/>
        <end position="246"/>
    </location>
</feature>
<dbReference type="InterPro" id="IPR047821">
    <property type="entry name" value="P5B-type_ATPase"/>
</dbReference>
<feature type="transmembrane region" description="Helical" evidence="13">
    <location>
        <begin position="1380"/>
        <end position="1399"/>
    </location>
</feature>
<dbReference type="NCBIfam" id="TIGR01657">
    <property type="entry name" value="P-ATPase-V"/>
    <property type="match status" value="1"/>
</dbReference>
<evidence type="ECO:0000256" key="6">
    <source>
        <dbReference type="ARBA" id="ARBA00022741"/>
    </source>
</evidence>
<feature type="domain" description="P-type ATPase A" evidence="15">
    <location>
        <begin position="553"/>
        <end position="675"/>
    </location>
</feature>
<dbReference type="Pfam" id="PF00689">
    <property type="entry name" value="Cation_ATPase_C"/>
    <property type="match status" value="1"/>
</dbReference>
<comment type="subcellular location">
    <subcellularLocation>
        <location evidence="1 13">Membrane</location>
        <topology evidence="1 13">Multi-pass membrane protein</topology>
    </subcellularLocation>
</comment>
<dbReference type="EC" id="7.2.2.-" evidence="13"/>
<feature type="region of interest" description="Disordered" evidence="14">
    <location>
        <begin position="1"/>
        <end position="21"/>
    </location>
</feature>
<evidence type="ECO:0000256" key="4">
    <source>
        <dbReference type="ARBA" id="ARBA00022692"/>
    </source>
</evidence>
<evidence type="ECO:0000256" key="9">
    <source>
        <dbReference type="ARBA" id="ARBA00022967"/>
    </source>
</evidence>
<dbReference type="GO" id="GO:0015662">
    <property type="term" value="F:P-type ion transporter activity"/>
    <property type="evidence" value="ECO:0007669"/>
    <property type="project" value="InterPro"/>
</dbReference>
<organism evidence="18 19">
    <name type="scientific">Pholiota conissans</name>
    <dbReference type="NCBI Taxonomy" id="109636"/>
    <lineage>
        <taxon>Eukaryota</taxon>
        <taxon>Fungi</taxon>
        <taxon>Dikarya</taxon>
        <taxon>Basidiomycota</taxon>
        <taxon>Agaricomycotina</taxon>
        <taxon>Agaricomycetes</taxon>
        <taxon>Agaricomycetidae</taxon>
        <taxon>Agaricales</taxon>
        <taxon>Agaricineae</taxon>
        <taxon>Strophariaceae</taxon>
        <taxon>Pholiota</taxon>
    </lineage>
</organism>
<dbReference type="Pfam" id="PF00122">
    <property type="entry name" value="E1-E2_ATPase"/>
    <property type="match status" value="1"/>
</dbReference>
<reference evidence="18" key="1">
    <citation type="submission" date="2020-11" db="EMBL/GenBank/DDBJ databases">
        <authorList>
            <consortium name="DOE Joint Genome Institute"/>
            <person name="Ahrendt S."/>
            <person name="Riley R."/>
            <person name="Andreopoulos W."/>
            <person name="Labutti K."/>
            <person name="Pangilinan J."/>
            <person name="Ruiz-Duenas F.J."/>
            <person name="Barrasa J.M."/>
            <person name="Sanchez-Garcia M."/>
            <person name="Camarero S."/>
            <person name="Miyauchi S."/>
            <person name="Serrano A."/>
            <person name="Linde D."/>
            <person name="Babiker R."/>
            <person name="Drula E."/>
            <person name="Ayuso-Fernandez I."/>
            <person name="Pacheco R."/>
            <person name="Padilla G."/>
            <person name="Ferreira P."/>
            <person name="Barriuso J."/>
            <person name="Kellner H."/>
            <person name="Castanera R."/>
            <person name="Alfaro M."/>
            <person name="Ramirez L."/>
            <person name="Pisabarro A.G."/>
            <person name="Kuo A."/>
            <person name="Tritt A."/>
            <person name="Lipzen A."/>
            <person name="He G."/>
            <person name="Yan M."/>
            <person name="Ng V."/>
            <person name="Cullen D."/>
            <person name="Martin F."/>
            <person name="Rosso M.-N."/>
            <person name="Henrissat B."/>
            <person name="Hibbett D."/>
            <person name="Martinez A.T."/>
            <person name="Grigoriev I.V."/>
        </authorList>
    </citation>
    <scope>NUCLEOTIDE SEQUENCE</scope>
    <source>
        <strain evidence="18">CIRM-BRFM 674</strain>
    </source>
</reference>
<evidence type="ECO:0000256" key="1">
    <source>
        <dbReference type="ARBA" id="ARBA00004141"/>
    </source>
</evidence>
<dbReference type="Gene3D" id="3.40.1110.10">
    <property type="entry name" value="Calcium-transporting ATPase, cytoplasmic domain N"/>
    <property type="match status" value="1"/>
</dbReference>
<dbReference type="InterPro" id="IPR023299">
    <property type="entry name" value="ATPase_P-typ_cyto_dom_N"/>
</dbReference>
<accession>A0A9P5Z6J2</accession>
<feature type="transmembrane region" description="Helical" evidence="13">
    <location>
        <begin position="513"/>
        <end position="533"/>
    </location>
</feature>
<dbReference type="InterPro" id="IPR001757">
    <property type="entry name" value="P_typ_ATPase"/>
</dbReference>
<feature type="transmembrane region" description="Helical" evidence="13">
    <location>
        <begin position="1233"/>
        <end position="1251"/>
    </location>
</feature>
<evidence type="ECO:0000256" key="10">
    <source>
        <dbReference type="ARBA" id="ARBA00022989"/>
    </source>
</evidence>
<evidence type="ECO:0000256" key="2">
    <source>
        <dbReference type="ARBA" id="ARBA00006000"/>
    </source>
</evidence>
<dbReference type="FunFam" id="1.20.1110.10:FF:000032">
    <property type="entry name" value="Cation-transporting ATPase"/>
    <property type="match status" value="1"/>
</dbReference>
<dbReference type="Proteomes" id="UP000807469">
    <property type="component" value="Unassembled WGS sequence"/>
</dbReference>
<dbReference type="Pfam" id="PF13246">
    <property type="entry name" value="Cation_ATPase"/>
    <property type="match status" value="1"/>
</dbReference>
<dbReference type="FunFam" id="3.40.1110.10:FF:000057">
    <property type="entry name" value="Cation-transporting ATPase"/>
    <property type="match status" value="1"/>
</dbReference>
<evidence type="ECO:0000256" key="13">
    <source>
        <dbReference type="RuleBase" id="RU362082"/>
    </source>
</evidence>
<keyword evidence="5 13" id="KW-0479">Metal-binding</keyword>
<evidence type="ECO:0000256" key="8">
    <source>
        <dbReference type="ARBA" id="ARBA00022842"/>
    </source>
</evidence>
<comment type="caution">
    <text evidence="18">The sequence shown here is derived from an EMBL/GenBank/DDBJ whole genome shotgun (WGS) entry which is preliminary data.</text>
</comment>
<dbReference type="Pfam" id="PF12409">
    <property type="entry name" value="P5-ATPase"/>
    <property type="match status" value="1"/>
</dbReference>
<dbReference type="NCBIfam" id="TIGR01494">
    <property type="entry name" value="ATPase_P-type"/>
    <property type="match status" value="1"/>
</dbReference>
<evidence type="ECO:0000259" key="17">
    <source>
        <dbReference type="Pfam" id="PF12409"/>
    </source>
</evidence>
<feature type="transmembrane region" description="Helical" evidence="13">
    <location>
        <begin position="488"/>
        <end position="507"/>
    </location>
</feature>
<keyword evidence="11 13" id="KW-0472">Membrane</keyword>
<evidence type="ECO:0000313" key="18">
    <source>
        <dbReference type="EMBL" id="KAF9481513.1"/>
    </source>
</evidence>
<dbReference type="PROSITE" id="PS00154">
    <property type="entry name" value="ATPASE_E1_E2"/>
    <property type="match status" value="1"/>
</dbReference>
<feature type="region of interest" description="Disordered" evidence="14">
    <location>
        <begin position="42"/>
        <end position="262"/>
    </location>
</feature>
<feature type="compositionally biased region" description="Low complexity" evidence="14">
    <location>
        <begin position="128"/>
        <end position="139"/>
    </location>
</feature>
<evidence type="ECO:0000313" key="19">
    <source>
        <dbReference type="Proteomes" id="UP000807469"/>
    </source>
</evidence>
<dbReference type="InterPro" id="IPR059000">
    <property type="entry name" value="ATPase_P-type_domA"/>
</dbReference>
<dbReference type="GO" id="GO:0016887">
    <property type="term" value="F:ATP hydrolysis activity"/>
    <property type="evidence" value="ECO:0007669"/>
    <property type="project" value="InterPro"/>
</dbReference>
<dbReference type="SFLD" id="SFLDF00027">
    <property type="entry name" value="p-type_atpase"/>
    <property type="match status" value="1"/>
</dbReference>
<feature type="domain" description="P5B-type ATPase N-terminal" evidence="17">
    <location>
        <begin position="302"/>
        <end position="431"/>
    </location>
</feature>
<dbReference type="SUPFAM" id="SSF81660">
    <property type="entry name" value="Metal cation-transporting ATPase, ATP-binding domain N"/>
    <property type="match status" value="1"/>
</dbReference>
<dbReference type="InterPro" id="IPR006544">
    <property type="entry name" value="P-type_TPase_V"/>
</dbReference>
<evidence type="ECO:0000256" key="5">
    <source>
        <dbReference type="ARBA" id="ARBA00022723"/>
    </source>
</evidence>
<keyword evidence="4 13" id="KW-0812">Transmembrane</keyword>
<gene>
    <name evidence="18" type="ORF">BDN70DRAFT_973495</name>
</gene>
<dbReference type="InterPro" id="IPR008250">
    <property type="entry name" value="ATPase_P-typ_transduc_dom_A_sf"/>
</dbReference>
<dbReference type="Gene3D" id="3.40.50.1000">
    <property type="entry name" value="HAD superfamily/HAD-like"/>
    <property type="match status" value="1"/>
</dbReference>
<evidence type="ECO:0000256" key="12">
    <source>
        <dbReference type="ARBA" id="ARBA00049360"/>
    </source>
</evidence>
<dbReference type="Gene3D" id="2.70.150.10">
    <property type="entry name" value="Calcium-transporting ATPase, cytoplasmic transduction domain A"/>
    <property type="match status" value="1"/>
</dbReference>
<dbReference type="SFLD" id="SFLDG00002">
    <property type="entry name" value="C1.7:_P-type_atpase_like"/>
    <property type="match status" value="1"/>
</dbReference>
<protein>
    <recommendedName>
        <fullName evidence="13">Cation-transporting ATPase</fullName>
        <ecNumber evidence="13">7.2.2.-</ecNumber>
    </recommendedName>
</protein>
<evidence type="ECO:0000259" key="15">
    <source>
        <dbReference type="Pfam" id="PF00122"/>
    </source>
</evidence>
<dbReference type="InterPro" id="IPR018303">
    <property type="entry name" value="ATPase_P-typ_P_site"/>
</dbReference>
<keyword evidence="8 13" id="KW-0460">Magnesium</keyword>
<keyword evidence="9 13" id="KW-1278">Translocase</keyword>
<dbReference type="InterPro" id="IPR023298">
    <property type="entry name" value="ATPase_P-typ_TM_dom_sf"/>
</dbReference>
<sequence>MAPIVGSSSNPEESNYDYTEGASLLEIDQALDNNLRTRRDSQYNSYYDDSGDGSTFAGPGHTVNPSSISRMSHMELGRRSSDLRLSRRKSMESRTSYRRRRDSKDSQVSHQTVEGANGYHLEDGGESGSPSDNDAISSSSRRRRAKSPPSPTQRASVFGNIAHLFGRAGPSDTSPYRRPSISQRSSTSRVSRRSSRSAASEHALDTEDEDEERWGYSSGEEASENESQRSMDFTPDNQSITASMTYDSEPPSPTEGTQNLPLLNLDPIFGGESRIDMDTSFTLLAPPPSGPPSRQTVHIPDEDSTVRFVGYETIPWRVGLWRVCFVLSFGILGLLGHWFPHLWLRWVAREKAFIDSRNGFLVVESSYKAISLLPIRTIHYPYHISTVFPATLSIIPGTEAELIKPSHDEYIIENDMLKSLLITDYRHSRFAVDPRTGLFDLIRRDWRDSNWNSVTAAQIPLDEQTREQRRLIFGKNEIDIEGKSTISLLVDEVIHPFYVFQIASIILWSLDDYYYYAFCIALISIISITTTLIETKKTVARMREMSRLVCSMDVLKAGSWVECDSTELVPGDIVNLSTSRLSLMPTDLFLLSGDAIVNESMLTGESVPVSKIPIKDDDILKWRDDKTENPKTFLYGGTRVVRIRGAFTTEGQGRPAMAIVARTGRFNTTKGALIRSMLFPKPIGFKFYRDSVRFIGVLAGIAGLGFCFSAIEFIKISLPWQTIVVRALDLITVVVPPALPATLSIGTSFAIGRLRKLGIYCISPSRVNVAGKINVCCFDKTGTLTEDGLDILGVRSLDRTEHRFGELLEDVHDMPLSKDKATFLHALATCHSLKMVDGEMIGDPLDVKMFGFTRWTLEEGRVAGTGNIKAKGTVIEQTALVQTVVRPPGSAQFRLEDALKGASKHAHFLELGVIRAFDFVSSLRRMSVIVKRLKSTSMEIYVKGAPEVIVNICEKSSFPQDYDDLLSYYTKRGYRVIAIAGKSIEGLSWLKAQRMKREQAESGLRFLGLVIFENRLKPGTAPAIQALRSAHLACRMITGDNPLTAVSVARECSLINQAAHVFSPAFLRGNASTPNSKLVWSSMDDLSWKLDSYSLKPMTPPPHHTIEADEINYQDYSLVITGDIFRWMLNYAPLETVQRMLVKTQIFARMSPDEKNEVVERLQTLGYTVLMCGDGANDCAALKAADVGISLSEAEASVAAPFTTSTPDIGCVIEVIKEGRSALVTSFSCFKYMALYSMIQFTSVTLLYSFASSLGDFQFLYIDLFIIIPIAVTMGRTLPYPRIYPKRPTASLVSKKVLASIIGQIVITAAVQFWVYFWVRRQEWYTPPPPNLPSEGGDNKLESTNYENTVLFLISCFQYILVAAVFSIGPPYRKSMWTNGWLMCSMVLLSGFNILVLLAPPKTVGNLLTLMNLPQAARYTLLLATAINVIVSLGFEQWGTQGVSTIIGGAISWWHRGRRRVRDGKAYKVVEGGMRSS</sequence>
<comment type="similarity">
    <text evidence="2 13">Belongs to the cation transport ATPase (P-type) (TC 3.A.3) family. Type V subfamily.</text>
</comment>
<dbReference type="SFLD" id="SFLDS00003">
    <property type="entry name" value="Haloacid_Dehalogenase"/>
    <property type="match status" value="1"/>
</dbReference>
<dbReference type="PANTHER" id="PTHR45630">
    <property type="entry name" value="CATION-TRANSPORTING ATPASE-RELATED"/>
    <property type="match status" value="1"/>
</dbReference>
<dbReference type="SUPFAM" id="SSF81665">
    <property type="entry name" value="Calcium ATPase, transmembrane domain M"/>
    <property type="match status" value="1"/>
</dbReference>
<feature type="transmembrane region" description="Helical" evidence="13">
    <location>
        <begin position="319"/>
        <end position="339"/>
    </location>
</feature>
<proteinExistence type="inferred from homology"/>
<dbReference type="InterPro" id="IPR044492">
    <property type="entry name" value="P_typ_ATPase_HD_dom"/>
</dbReference>
<name>A0A9P5Z6J2_9AGAR</name>
<dbReference type="InterPro" id="IPR047819">
    <property type="entry name" value="P5A-ATPase_N"/>
</dbReference>
<feature type="transmembrane region" description="Helical" evidence="13">
    <location>
        <begin position="1419"/>
        <end position="1435"/>
    </location>
</feature>
<dbReference type="InterPro" id="IPR023214">
    <property type="entry name" value="HAD_sf"/>
</dbReference>
<dbReference type="OrthoDB" id="48943at2759"/>
<dbReference type="PROSITE" id="PS01229">
    <property type="entry name" value="COF_2"/>
    <property type="match status" value="1"/>
</dbReference>
<dbReference type="CDD" id="cd07542">
    <property type="entry name" value="P-type_ATPase_cation"/>
    <property type="match status" value="1"/>
</dbReference>
<evidence type="ECO:0000259" key="16">
    <source>
        <dbReference type="Pfam" id="PF00689"/>
    </source>
</evidence>
<feature type="compositionally biased region" description="Basic and acidic residues" evidence="14">
    <location>
        <begin position="72"/>
        <end position="92"/>
    </location>
</feature>
<keyword evidence="7 13" id="KW-0067">ATP-binding</keyword>
<dbReference type="GO" id="GO:0005524">
    <property type="term" value="F:ATP binding"/>
    <property type="evidence" value="ECO:0007669"/>
    <property type="project" value="UniProtKB-UniRule"/>
</dbReference>
<dbReference type="GO" id="GO:0046872">
    <property type="term" value="F:metal ion binding"/>
    <property type="evidence" value="ECO:0007669"/>
    <property type="project" value="UniProtKB-UniRule"/>
</dbReference>
<feature type="transmembrane region" description="Helical" evidence="13">
    <location>
        <begin position="1257"/>
        <end position="1276"/>
    </location>
</feature>
<dbReference type="GO" id="GO:0019829">
    <property type="term" value="F:ATPase-coupled monoatomic cation transmembrane transporter activity"/>
    <property type="evidence" value="ECO:0007669"/>
    <property type="project" value="UniProtKB-UniRule"/>
</dbReference>
<keyword evidence="6 13" id="KW-0547">Nucleotide-binding</keyword>
<dbReference type="InterPro" id="IPR006068">
    <property type="entry name" value="ATPase_P-typ_cation-transptr_C"/>
</dbReference>
<feature type="transmembrane region" description="Helical" evidence="13">
    <location>
        <begin position="1350"/>
        <end position="1368"/>
    </location>
</feature>
<keyword evidence="10 13" id="KW-1133">Transmembrane helix</keyword>